<feature type="transmembrane region" description="Helical" evidence="1">
    <location>
        <begin position="45"/>
        <end position="67"/>
    </location>
</feature>
<evidence type="ECO:0000256" key="1">
    <source>
        <dbReference type="SAM" id="Phobius"/>
    </source>
</evidence>
<organism evidence="2">
    <name type="scientific">Anthurium amnicola</name>
    <dbReference type="NCBI Taxonomy" id="1678845"/>
    <lineage>
        <taxon>Eukaryota</taxon>
        <taxon>Viridiplantae</taxon>
        <taxon>Streptophyta</taxon>
        <taxon>Embryophyta</taxon>
        <taxon>Tracheophyta</taxon>
        <taxon>Spermatophyta</taxon>
        <taxon>Magnoliopsida</taxon>
        <taxon>Liliopsida</taxon>
        <taxon>Araceae</taxon>
        <taxon>Pothoideae</taxon>
        <taxon>Potheae</taxon>
        <taxon>Anthurium</taxon>
    </lineage>
</organism>
<evidence type="ECO:0000313" key="2">
    <source>
        <dbReference type="EMBL" id="JAT60616.1"/>
    </source>
</evidence>
<name>A0A1D1Z196_9ARAE</name>
<reference evidence="2" key="1">
    <citation type="submission" date="2015-07" db="EMBL/GenBank/DDBJ databases">
        <title>Transcriptome Assembly of Anthurium amnicola.</title>
        <authorList>
            <person name="Suzuki J."/>
        </authorList>
    </citation>
    <scope>NUCLEOTIDE SEQUENCE</scope>
</reference>
<proteinExistence type="predicted"/>
<gene>
    <name evidence="2" type="primary">TMEM100</name>
    <name evidence="2" type="ORF">g.6901</name>
</gene>
<dbReference type="AlphaFoldDB" id="A0A1D1Z196"/>
<feature type="transmembrane region" description="Helical" evidence="1">
    <location>
        <begin position="314"/>
        <end position="337"/>
    </location>
</feature>
<feature type="transmembrane region" description="Helical" evidence="1">
    <location>
        <begin position="280"/>
        <end position="302"/>
    </location>
</feature>
<keyword evidence="1" id="KW-1133">Transmembrane helix</keyword>
<keyword evidence="1" id="KW-0472">Membrane</keyword>
<protein>
    <submittedName>
        <fullName evidence="2">Transmembrane protein 100</fullName>
    </submittedName>
</protein>
<feature type="transmembrane region" description="Helical" evidence="1">
    <location>
        <begin position="88"/>
        <end position="112"/>
    </location>
</feature>
<feature type="transmembrane region" description="Helical" evidence="1">
    <location>
        <begin position="207"/>
        <end position="232"/>
    </location>
</feature>
<feature type="non-terminal residue" evidence="2">
    <location>
        <position position="1"/>
    </location>
</feature>
<feature type="transmembrane region" description="Helical" evidence="1">
    <location>
        <begin position="174"/>
        <end position="195"/>
    </location>
</feature>
<sequence length="347" mass="40854">FFFNRLFIMESNHTLFSLTSTQSDISYCDWRVSLSECNHESTLKILLLVSSILNLILFTLSSMALCWKLHHRSFDKHYKIWKIHEWPSLDLILFWIVIYCLSKFLFSFIAGLDLFANNLIIRSLIFKFSFIPQYYIVLIYLANVFRLIPRLSFDQASNSNSNITKIYIPKERQVTIIFWILSIYTLFSIIISAVIRGYSIMNNDLILFRFLMVLETLFTLNQACFGICFIYYGRISVELTNQSMILAGINDVNIRVNNSNEDWNQSSNTLNKLHVHKMQIFYIVFGISLIIYSSLNTLYLIFYREFVNNFIIEMFNFALVMFGNTLFTFILIVAIFLPSLSDTDYFI</sequence>
<keyword evidence="1 2" id="KW-0812">Transmembrane</keyword>
<dbReference type="EMBL" id="GDJX01007320">
    <property type="protein sequence ID" value="JAT60616.1"/>
    <property type="molecule type" value="Transcribed_RNA"/>
</dbReference>
<accession>A0A1D1Z196</accession>